<dbReference type="EMBL" id="QGKY02000164">
    <property type="protein sequence ID" value="KAF2595439.1"/>
    <property type="molecule type" value="Genomic_DNA"/>
</dbReference>
<dbReference type="AlphaFoldDB" id="A0A8S9KM39"/>
<organism evidence="1">
    <name type="scientific">Brassica cretica</name>
    <name type="common">Mustard</name>
    <dbReference type="NCBI Taxonomy" id="69181"/>
    <lineage>
        <taxon>Eukaryota</taxon>
        <taxon>Viridiplantae</taxon>
        <taxon>Streptophyta</taxon>
        <taxon>Embryophyta</taxon>
        <taxon>Tracheophyta</taxon>
        <taxon>Spermatophyta</taxon>
        <taxon>Magnoliopsida</taxon>
        <taxon>eudicotyledons</taxon>
        <taxon>Gunneridae</taxon>
        <taxon>Pentapetalae</taxon>
        <taxon>rosids</taxon>
        <taxon>malvids</taxon>
        <taxon>Brassicales</taxon>
        <taxon>Brassicaceae</taxon>
        <taxon>Brassiceae</taxon>
        <taxon>Brassica</taxon>
    </lineage>
</organism>
<reference evidence="1" key="1">
    <citation type="submission" date="2019-12" db="EMBL/GenBank/DDBJ databases">
        <title>Genome sequencing and annotation of Brassica cretica.</title>
        <authorList>
            <person name="Studholme D.J."/>
            <person name="Sarris P.F."/>
        </authorList>
    </citation>
    <scope>NUCLEOTIDE SEQUENCE</scope>
    <source>
        <strain evidence="1">PFS-102/07</strain>
        <tissue evidence="1">Leaf</tissue>
    </source>
</reference>
<sequence>MPSLFRIGDSASLFFRSLSNESTMISLLTELNGIDDDLSSTESVEDLSLMESVGVSLDGRIKRRRFVKQDNYNCNKDGSIKSLLICSVFVSLHGWIKRHEQVDSSSLSLSLSTAHLDEESLHLSLRPGALLNEIKTKDGRIKRRRFVKQDNYNCNKDGWIKSLLICSVFVSLHGWIKRHEQG</sequence>
<accession>A0A8S9KM39</accession>
<gene>
    <name evidence="1" type="ORF">F2Q70_00042403</name>
</gene>
<comment type="caution">
    <text evidence="1">The sequence shown here is derived from an EMBL/GenBank/DDBJ whole genome shotgun (WGS) entry which is preliminary data.</text>
</comment>
<proteinExistence type="predicted"/>
<evidence type="ECO:0000313" key="1">
    <source>
        <dbReference type="EMBL" id="KAF2595439.1"/>
    </source>
</evidence>
<name>A0A8S9KM39_BRACR</name>
<protein>
    <submittedName>
        <fullName evidence="1">Uncharacterized protein</fullName>
    </submittedName>
</protein>